<dbReference type="AlphaFoldDB" id="A0A0R3W9Z4"/>
<accession>A0A0R3W9Z4</accession>
<sequence>MPGKSALGQYLVASKFASLKGFLISSDEDEYSDEEIETSMQQKQRHPWLDDDDDDDDDDEKEDEQEKEDYDKVVKSSAVGKRISSGRKRPQQQHRRRPQQSSSSQPPPRHMRSSKSGLKGPNKKVPSREVTTSSDGEEEAVNINTEEEEEEEEREQPKRCQNRPVKQDSRVATSAQVRSGDDRQMITRPTLRKAEVDGIKTPQSHLGLAAWPAIMPVLTLTFWTSATHFLPSYYHINQLRGRLAVLKSIL</sequence>
<evidence type="ECO:0000313" key="3">
    <source>
        <dbReference type="Proteomes" id="UP000282613"/>
    </source>
</evidence>
<feature type="compositionally biased region" description="Acidic residues" evidence="1">
    <location>
        <begin position="50"/>
        <end position="68"/>
    </location>
</feature>
<evidence type="ECO:0000256" key="1">
    <source>
        <dbReference type="SAM" id="MobiDB-lite"/>
    </source>
</evidence>
<gene>
    <name evidence="2" type="ORF">TASK_LOCUS7316</name>
</gene>
<protein>
    <submittedName>
        <fullName evidence="4">Nuclear polyadenylated RNA-binding protein 3</fullName>
    </submittedName>
</protein>
<reference evidence="2 3" key="2">
    <citation type="submission" date="2018-11" db="EMBL/GenBank/DDBJ databases">
        <authorList>
            <consortium name="Pathogen Informatics"/>
        </authorList>
    </citation>
    <scope>NUCLEOTIDE SEQUENCE [LARGE SCALE GENOMIC DNA]</scope>
</reference>
<keyword evidence="3" id="KW-1185">Reference proteome</keyword>
<dbReference type="EMBL" id="UYRS01018601">
    <property type="protein sequence ID" value="VDK38181.1"/>
    <property type="molecule type" value="Genomic_DNA"/>
</dbReference>
<organism evidence="4">
    <name type="scientific">Taenia asiatica</name>
    <name type="common">Asian tapeworm</name>
    <dbReference type="NCBI Taxonomy" id="60517"/>
    <lineage>
        <taxon>Eukaryota</taxon>
        <taxon>Metazoa</taxon>
        <taxon>Spiralia</taxon>
        <taxon>Lophotrochozoa</taxon>
        <taxon>Platyhelminthes</taxon>
        <taxon>Cestoda</taxon>
        <taxon>Eucestoda</taxon>
        <taxon>Cyclophyllidea</taxon>
        <taxon>Taeniidae</taxon>
        <taxon>Taenia</taxon>
    </lineage>
</organism>
<feature type="compositionally biased region" description="Acidic residues" evidence="1">
    <location>
        <begin position="135"/>
        <end position="154"/>
    </location>
</feature>
<feature type="compositionally biased region" description="Basic residues" evidence="1">
    <location>
        <begin position="84"/>
        <end position="98"/>
    </location>
</feature>
<evidence type="ECO:0000313" key="2">
    <source>
        <dbReference type="EMBL" id="VDK38181.1"/>
    </source>
</evidence>
<dbReference type="Proteomes" id="UP000282613">
    <property type="component" value="Unassembled WGS sequence"/>
</dbReference>
<dbReference type="OrthoDB" id="10487202at2759"/>
<name>A0A0R3W9Z4_TAEAS</name>
<reference evidence="4" key="1">
    <citation type="submission" date="2017-02" db="UniProtKB">
        <authorList>
            <consortium name="WormBaseParasite"/>
        </authorList>
    </citation>
    <scope>IDENTIFICATION</scope>
</reference>
<proteinExistence type="predicted"/>
<dbReference type="WBParaSite" id="TASK_0000731501-mRNA-1">
    <property type="protein sequence ID" value="TASK_0000731501-mRNA-1"/>
    <property type="gene ID" value="TASK_0000731501"/>
</dbReference>
<feature type="region of interest" description="Disordered" evidence="1">
    <location>
        <begin position="29"/>
        <end position="181"/>
    </location>
</feature>
<evidence type="ECO:0000313" key="4">
    <source>
        <dbReference type="WBParaSite" id="TASK_0000731501-mRNA-1"/>
    </source>
</evidence>